<evidence type="ECO:0000256" key="13">
    <source>
        <dbReference type="ARBA" id="ARBA00023012"/>
    </source>
</evidence>
<evidence type="ECO:0000256" key="10">
    <source>
        <dbReference type="ARBA" id="ARBA00022777"/>
    </source>
</evidence>
<dbReference type="SMART" id="SM00388">
    <property type="entry name" value="HisKA"/>
    <property type="match status" value="1"/>
</dbReference>
<dbReference type="InterPro" id="IPR004358">
    <property type="entry name" value="Sig_transdc_His_kin-like_C"/>
</dbReference>
<dbReference type="PRINTS" id="PR00344">
    <property type="entry name" value="BCTRLSENSOR"/>
</dbReference>
<evidence type="ECO:0000256" key="15">
    <source>
        <dbReference type="SAM" id="Phobius"/>
    </source>
</evidence>
<dbReference type="InterPro" id="IPR036097">
    <property type="entry name" value="HisK_dim/P_sf"/>
</dbReference>
<evidence type="ECO:0000256" key="11">
    <source>
        <dbReference type="ARBA" id="ARBA00022840"/>
    </source>
</evidence>
<keyword evidence="10" id="KW-0418">Kinase</keyword>
<evidence type="ECO:0000256" key="8">
    <source>
        <dbReference type="ARBA" id="ARBA00022692"/>
    </source>
</evidence>
<dbReference type="InterPro" id="IPR003660">
    <property type="entry name" value="HAMP_dom"/>
</dbReference>
<keyword evidence="6" id="KW-0597">Phosphoprotein</keyword>
<dbReference type="InterPro" id="IPR005467">
    <property type="entry name" value="His_kinase_dom"/>
</dbReference>
<feature type="domain" description="Histidine kinase" evidence="16">
    <location>
        <begin position="237"/>
        <end position="437"/>
    </location>
</feature>
<name>A0A346A227_9HYPH</name>
<dbReference type="Pfam" id="PF00512">
    <property type="entry name" value="HisKA"/>
    <property type="match status" value="1"/>
</dbReference>
<keyword evidence="5" id="KW-0997">Cell inner membrane</keyword>
<evidence type="ECO:0000256" key="5">
    <source>
        <dbReference type="ARBA" id="ARBA00022519"/>
    </source>
</evidence>
<feature type="transmembrane region" description="Helical" evidence="15">
    <location>
        <begin position="152"/>
        <end position="174"/>
    </location>
</feature>
<evidence type="ECO:0000259" key="17">
    <source>
        <dbReference type="PROSITE" id="PS50885"/>
    </source>
</evidence>
<evidence type="ECO:0000256" key="4">
    <source>
        <dbReference type="ARBA" id="ARBA00022475"/>
    </source>
</evidence>
<dbReference type="SMART" id="SM00304">
    <property type="entry name" value="HAMP"/>
    <property type="match status" value="1"/>
</dbReference>
<dbReference type="AlphaFoldDB" id="A0A346A227"/>
<keyword evidence="4" id="KW-1003">Cell membrane</keyword>
<evidence type="ECO:0000256" key="1">
    <source>
        <dbReference type="ARBA" id="ARBA00000085"/>
    </source>
</evidence>
<evidence type="ECO:0000256" key="12">
    <source>
        <dbReference type="ARBA" id="ARBA00022989"/>
    </source>
</evidence>
<dbReference type="CDD" id="cd00075">
    <property type="entry name" value="HATPase"/>
    <property type="match status" value="1"/>
</dbReference>
<keyword evidence="19" id="KW-1185">Reference proteome</keyword>
<feature type="transmembrane region" description="Helical" evidence="15">
    <location>
        <begin position="12"/>
        <end position="37"/>
    </location>
</feature>
<dbReference type="PANTHER" id="PTHR44936:SF5">
    <property type="entry name" value="SENSOR HISTIDINE KINASE ENVZ"/>
    <property type="match status" value="1"/>
</dbReference>
<evidence type="ECO:0000313" key="18">
    <source>
        <dbReference type="EMBL" id="AXK83224.1"/>
    </source>
</evidence>
<comment type="catalytic activity">
    <reaction evidence="1">
        <text>ATP + protein L-histidine = ADP + protein N-phospho-L-histidine.</text>
        <dbReference type="EC" id="2.7.13.3"/>
    </reaction>
</comment>
<accession>A0A346A227</accession>
<dbReference type="OrthoDB" id="9804645at2"/>
<evidence type="ECO:0000256" key="7">
    <source>
        <dbReference type="ARBA" id="ARBA00022679"/>
    </source>
</evidence>
<keyword evidence="13" id="KW-0902">Two-component regulatory system</keyword>
<feature type="domain" description="HAMP" evidence="17">
    <location>
        <begin position="177"/>
        <end position="229"/>
    </location>
</feature>
<dbReference type="CDD" id="cd00082">
    <property type="entry name" value="HisKA"/>
    <property type="match status" value="1"/>
</dbReference>
<evidence type="ECO:0000256" key="9">
    <source>
        <dbReference type="ARBA" id="ARBA00022741"/>
    </source>
</evidence>
<dbReference type="InterPro" id="IPR003594">
    <property type="entry name" value="HATPase_dom"/>
</dbReference>
<sequence>MSVIRPRFFNRIGGQMAVVVLLSLITIHAVAITAFYLNRHFEGERPRDESPGQFEALVKLAAAAPRGSDRDAVIARIVRAFPHLSITHSQAGPHVESGSGEDPLARFVEERLGPGFHANVRHADGARQIFISLPDGDGISARLSPPPQRQPFLGSPLGLTVLFIVVSMSLLLFWATRALRTPLSGFAQAAESFSLDRHDAALPERGPEEIRAVARALNRMRDRIRKLVDDRTRMLAAMGHDLRTPITRLRLRSEFIPDEDLRKQMLADLDQMKAMTDGVLSFLRDGHAHGAMTTIDLASVLQTVCDQFADMGHAVSYAGPDHATVAARPDDLQRAVSNLVDNAVRHGTTVVVRLTAGGDGATITVEDDGPGIDDCRKPVMLEAFVRGEEARTMDDRTGFGLGLSIARAIAEAHGGALSLHDRVPHGLIARITLPAALNDAARS</sequence>
<dbReference type="GO" id="GO:0005886">
    <property type="term" value="C:plasma membrane"/>
    <property type="evidence" value="ECO:0007669"/>
    <property type="project" value="UniProtKB-SubCell"/>
</dbReference>
<evidence type="ECO:0000313" key="19">
    <source>
        <dbReference type="Proteomes" id="UP000254889"/>
    </source>
</evidence>
<keyword evidence="7" id="KW-0808">Transferase</keyword>
<evidence type="ECO:0000256" key="6">
    <source>
        <dbReference type="ARBA" id="ARBA00022553"/>
    </source>
</evidence>
<dbReference type="Gene3D" id="1.10.287.130">
    <property type="match status" value="1"/>
</dbReference>
<gene>
    <name evidence="18" type="ORF">DW352_23515</name>
</gene>
<organism evidence="18 19">
    <name type="scientific">Pseudolabrys taiwanensis</name>
    <dbReference type="NCBI Taxonomy" id="331696"/>
    <lineage>
        <taxon>Bacteria</taxon>
        <taxon>Pseudomonadati</taxon>
        <taxon>Pseudomonadota</taxon>
        <taxon>Alphaproteobacteria</taxon>
        <taxon>Hyphomicrobiales</taxon>
        <taxon>Xanthobacteraceae</taxon>
        <taxon>Pseudolabrys</taxon>
    </lineage>
</organism>
<dbReference type="RefSeq" id="WP_115693603.1">
    <property type="nucleotide sequence ID" value="NZ_CP031417.1"/>
</dbReference>
<evidence type="ECO:0000256" key="2">
    <source>
        <dbReference type="ARBA" id="ARBA00004429"/>
    </source>
</evidence>
<dbReference type="SUPFAM" id="SSF55874">
    <property type="entry name" value="ATPase domain of HSP90 chaperone/DNA topoisomerase II/histidine kinase"/>
    <property type="match status" value="1"/>
</dbReference>
<dbReference type="GO" id="GO:0005524">
    <property type="term" value="F:ATP binding"/>
    <property type="evidence" value="ECO:0007669"/>
    <property type="project" value="UniProtKB-KW"/>
</dbReference>
<dbReference type="PANTHER" id="PTHR44936">
    <property type="entry name" value="SENSOR PROTEIN CREC"/>
    <property type="match status" value="1"/>
</dbReference>
<reference evidence="18 19" key="1">
    <citation type="submission" date="2018-07" db="EMBL/GenBank/DDBJ databases">
        <authorList>
            <person name="Quirk P.G."/>
            <person name="Krulwich T.A."/>
        </authorList>
    </citation>
    <scope>NUCLEOTIDE SEQUENCE [LARGE SCALE GENOMIC DNA]</scope>
    <source>
        <strain evidence="18 19">CC-BB4</strain>
    </source>
</reference>
<dbReference type="PROSITE" id="PS50109">
    <property type="entry name" value="HIS_KIN"/>
    <property type="match status" value="1"/>
</dbReference>
<dbReference type="PROSITE" id="PS50885">
    <property type="entry name" value="HAMP"/>
    <property type="match status" value="1"/>
</dbReference>
<proteinExistence type="predicted"/>
<dbReference type="CDD" id="cd06225">
    <property type="entry name" value="HAMP"/>
    <property type="match status" value="1"/>
</dbReference>
<evidence type="ECO:0000256" key="3">
    <source>
        <dbReference type="ARBA" id="ARBA00012438"/>
    </source>
</evidence>
<evidence type="ECO:0000259" key="16">
    <source>
        <dbReference type="PROSITE" id="PS50109"/>
    </source>
</evidence>
<dbReference type="EMBL" id="CP031417">
    <property type="protein sequence ID" value="AXK83224.1"/>
    <property type="molecule type" value="Genomic_DNA"/>
</dbReference>
<dbReference type="InterPro" id="IPR036890">
    <property type="entry name" value="HATPase_C_sf"/>
</dbReference>
<dbReference type="SMART" id="SM00387">
    <property type="entry name" value="HATPase_c"/>
    <property type="match status" value="1"/>
</dbReference>
<protein>
    <recommendedName>
        <fullName evidence="3">histidine kinase</fullName>
        <ecNumber evidence="3">2.7.13.3</ecNumber>
    </recommendedName>
</protein>
<dbReference type="Proteomes" id="UP000254889">
    <property type="component" value="Chromosome"/>
</dbReference>
<dbReference type="Pfam" id="PF00672">
    <property type="entry name" value="HAMP"/>
    <property type="match status" value="1"/>
</dbReference>
<keyword evidence="9" id="KW-0547">Nucleotide-binding</keyword>
<dbReference type="EC" id="2.7.13.3" evidence="3"/>
<keyword evidence="14 15" id="KW-0472">Membrane</keyword>
<dbReference type="SUPFAM" id="SSF47384">
    <property type="entry name" value="Homodimeric domain of signal transducing histidine kinase"/>
    <property type="match status" value="1"/>
</dbReference>
<dbReference type="Gene3D" id="3.30.565.10">
    <property type="entry name" value="Histidine kinase-like ATPase, C-terminal domain"/>
    <property type="match status" value="1"/>
</dbReference>
<comment type="subcellular location">
    <subcellularLocation>
        <location evidence="2">Cell inner membrane</location>
        <topology evidence="2">Multi-pass membrane protein</topology>
    </subcellularLocation>
</comment>
<keyword evidence="8 15" id="KW-0812">Transmembrane</keyword>
<keyword evidence="11" id="KW-0067">ATP-binding</keyword>
<dbReference type="InterPro" id="IPR050980">
    <property type="entry name" value="2C_sensor_his_kinase"/>
</dbReference>
<dbReference type="GO" id="GO:0000155">
    <property type="term" value="F:phosphorelay sensor kinase activity"/>
    <property type="evidence" value="ECO:0007669"/>
    <property type="project" value="InterPro"/>
</dbReference>
<dbReference type="KEGG" id="ptaw:DW352_23515"/>
<keyword evidence="12 15" id="KW-1133">Transmembrane helix</keyword>
<dbReference type="Pfam" id="PF02518">
    <property type="entry name" value="HATPase_c"/>
    <property type="match status" value="1"/>
</dbReference>
<evidence type="ECO:0000256" key="14">
    <source>
        <dbReference type="ARBA" id="ARBA00023136"/>
    </source>
</evidence>
<dbReference type="InterPro" id="IPR003661">
    <property type="entry name" value="HisK_dim/P_dom"/>
</dbReference>